<dbReference type="Pfam" id="PF00634">
    <property type="entry name" value="BRCA2"/>
    <property type="match status" value="1"/>
</dbReference>
<feature type="region of interest" description="Disordered" evidence="2">
    <location>
        <begin position="231"/>
        <end position="251"/>
    </location>
</feature>
<feature type="repeat" description="BRCA2" evidence="1">
    <location>
        <begin position="99"/>
        <end position="133"/>
    </location>
</feature>
<evidence type="ECO:0000256" key="1">
    <source>
        <dbReference type="PROSITE-ProRule" id="PRU00032"/>
    </source>
</evidence>
<gene>
    <name evidence="3" type="primary">BRCA2</name>
</gene>
<feature type="compositionally biased region" description="Polar residues" evidence="2">
    <location>
        <begin position="231"/>
        <end position="241"/>
    </location>
</feature>
<sequence length="251" mass="27942">INELSTILEESGSQFEFTQFRDPNHIEHSHSLEIPEKQVTPLNTTCDECKEGHHLTLNSPPTRPVNTEKDEGAVGDKQKFAALLTTSCNKRVSGCLTDENVEFKGFYSALGTKLTVSNKALQKAMKLFSDIERVSEETCAELDLESFFWSKYDGSTETENHTGGKNRDTENKCHQLILQNVEMAADVFVENTEESKRKEEEDECIGASIGSCNFVKPQGCDMSENNADSNKNSFLCNNQQKEGGAQVKEGL</sequence>
<organism evidence="3">
    <name type="scientific">Anourosorex squamipes</name>
    <name type="common">Chinese mole shrew</name>
    <dbReference type="NCBI Taxonomy" id="127560"/>
    <lineage>
        <taxon>Eukaryota</taxon>
        <taxon>Metazoa</taxon>
        <taxon>Chordata</taxon>
        <taxon>Craniata</taxon>
        <taxon>Vertebrata</taxon>
        <taxon>Euteleostomi</taxon>
        <taxon>Mammalia</taxon>
        <taxon>Eutheria</taxon>
        <taxon>Laurasiatheria</taxon>
        <taxon>Eulipotyphla</taxon>
        <taxon>Soricidae</taxon>
        <taxon>Soricinae</taxon>
        <taxon>Anourosorex</taxon>
    </lineage>
</organism>
<feature type="non-terminal residue" evidence="3">
    <location>
        <position position="1"/>
    </location>
</feature>
<feature type="non-terminal residue" evidence="3">
    <location>
        <position position="251"/>
    </location>
</feature>
<evidence type="ECO:0000256" key="2">
    <source>
        <dbReference type="SAM" id="MobiDB-lite"/>
    </source>
</evidence>
<dbReference type="EMBL" id="KP995393">
    <property type="protein sequence ID" value="ALN43304.1"/>
    <property type="molecule type" value="Genomic_DNA"/>
</dbReference>
<name>A0A0S2CF31_ANOSQ</name>
<reference evidence="3" key="1">
    <citation type="journal article" date="2015" name="Dokl. Biol. Sci.">
        <title>Phylogenetic Position of the Gansu Mole Scapanulus oweni Thomas, 1912 and the Relationships between Strictly Fossorial Tribes of the Family Talpidae.</title>
        <authorList>
            <person name="Bannikova A.A."/>
            <person name="Zemlemerova E.E."/>
            <person name="Lebedev V.S."/>
            <person name="Alexandrov D."/>
            <person name="Aleksandrov D.Y."/>
            <person name="Fang Y."/>
            <person name="Sheftel B.I."/>
        </authorList>
    </citation>
    <scope>NUCLEOTIDE SEQUENCE</scope>
</reference>
<proteinExistence type="predicted"/>
<dbReference type="InterPro" id="IPR002093">
    <property type="entry name" value="BRCA2_repeat"/>
</dbReference>
<dbReference type="PROSITE" id="PS50138">
    <property type="entry name" value="BRCA2_REPEAT"/>
    <property type="match status" value="1"/>
</dbReference>
<evidence type="ECO:0000313" key="3">
    <source>
        <dbReference type="EMBL" id="ALN43304.1"/>
    </source>
</evidence>
<reference evidence="3" key="2">
    <citation type="submission" date="2015-03" db="EMBL/GenBank/DDBJ databases">
        <authorList>
            <person name="Murphy D."/>
        </authorList>
    </citation>
    <scope>NUCLEOTIDE SEQUENCE</scope>
</reference>
<dbReference type="AlphaFoldDB" id="A0A0S2CF31"/>
<accession>A0A0S2CF31</accession>
<protein>
    <submittedName>
        <fullName evidence="3">Breast and ovarian cancer susceptibility 2</fullName>
    </submittedName>
</protein>